<comment type="similarity">
    <text evidence="3">Belongs to the class II aldolase/RraA-like family.</text>
</comment>
<evidence type="ECO:0000256" key="4">
    <source>
        <dbReference type="ARBA" id="ARBA00011233"/>
    </source>
</evidence>
<dbReference type="GO" id="GO:0008948">
    <property type="term" value="F:oxaloacetate decarboxylase activity"/>
    <property type="evidence" value="ECO:0007669"/>
    <property type="project" value="UniProtKB-EC"/>
</dbReference>
<feature type="binding site" evidence="13">
    <location>
        <position position="120"/>
    </location>
    <ligand>
        <name>Mg(2+)</name>
        <dbReference type="ChEBI" id="CHEBI:18420"/>
    </ligand>
</feature>
<comment type="subunit">
    <text evidence="4">Homotrimer.</text>
</comment>
<dbReference type="Pfam" id="PF03737">
    <property type="entry name" value="RraA-like"/>
    <property type="match status" value="1"/>
</dbReference>
<sequence>MKNVGFRIYSNIMRPPKELVEGFTGIPVANIADNMNRMSCIDSRIRNMNEAPLLGTAFTVKSRPGDNLMLNKAIDMAAPGDVIIVDAAGETSNSVTGEMMITWAQQRGIAGFIIDGAVRDAAIIRKMNFPVYAAGVTPKGPYKDGPGEINVSISCGGVVINPGDIIVGDGDGVVVIDPKDASELLEKAKATVVKEMDMMKAIKNKTWDRRWVDKVLHDKECDYMDSDEM</sequence>
<keyword evidence="13" id="KW-0460">Magnesium</keyword>
<evidence type="ECO:0000256" key="8">
    <source>
        <dbReference type="ARBA" id="ARBA00025046"/>
    </source>
</evidence>
<evidence type="ECO:0000256" key="7">
    <source>
        <dbReference type="ARBA" id="ARBA00016549"/>
    </source>
</evidence>
<evidence type="ECO:0000256" key="11">
    <source>
        <dbReference type="ARBA" id="ARBA00032305"/>
    </source>
</evidence>
<evidence type="ECO:0000256" key="13">
    <source>
        <dbReference type="PIRSR" id="PIRSR605493-1"/>
    </source>
</evidence>
<dbReference type="AlphaFoldDB" id="I8TZX9"/>
<evidence type="ECO:0000256" key="9">
    <source>
        <dbReference type="ARBA" id="ARBA00029596"/>
    </source>
</evidence>
<dbReference type="Gene3D" id="3.50.30.40">
    <property type="entry name" value="Ribonuclease E inhibitor RraA/RraA-like"/>
    <property type="match status" value="1"/>
</dbReference>
<keyword evidence="13" id="KW-0479">Metal-binding</keyword>
<name>I8TZX9_9FIRM</name>
<evidence type="ECO:0000256" key="2">
    <source>
        <dbReference type="ARBA" id="ARBA00001968"/>
    </source>
</evidence>
<dbReference type="OrthoDB" id="9784786at2"/>
<gene>
    <name evidence="14" type="ORF">JBW_03987</name>
</gene>
<dbReference type="InterPro" id="IPR036704">
    <property type="entry name" value="RraA/RraA-like_sf"/>
</dbReference>
<dbReference type="EC" id="4.1.3.17" evidence="5"/>
<dbReference type="STRING" id="1192197.JBW_03987"/>
<dbReference type="PANTHER" id="PTHR33254:SF4">
    <property type="entry name" value="4-HYDROXY-4-METHYL-2-OXOGLUTARATE ALDOLASE 3-RELATED"/>
    <property type="match status" value="1"/>
</dbReference>
<comment type="function">
    <text evidence="8">Catalyzes the aldol cleavage of 4-hydroxy-4-methyl-2-oxoglutarate (HMG) into 2 molecules of pyruvate. Also contains a secondary oxaloacetate (OAA) decarboxylase activity due to the common pyruvate enolate transition state formed following C-C bond cleavage in the retro-aldol and decarboxylation reactions.</text>
</comment>
<dbReference type="NCBIfam" id="NF004850">
    <property type="entry name" value="PRK06201.1"/>
    <property type="match status" value="1"/>
</dbReference>
<dbReference type="KEGG" id="pft:JBW_03987"/>
<evidence type="ECO:0000256" key="12">
    <source>
        <dbReference type="ARBA" id="ARBA00047973"/>
    </source>
</evidence>
<proteinExistence type="inferred from homology"/>
<dbReference type="SUPFAM" id="SSF89562">
    <property type="entry name" value="RraA-like"/>
    <property type="match status" value="1"/>
</dbReference>
<dbReference type="CDD" id="cd16841">
    <property type="entry name" value="RraA_family"/>
    <property type="match status" value="1"/>
</dbReference>
<protein>
    <recommendedName>
        <fullName evidence="7">Putative 4-hydroxy-4-methyl-2-oxoglutarate aldolase</fullName>
        <ecNumber evidence="6">4.1.1.112</ecNumber>
        <ecNumber evidence="5">4.1.3.17</ecNumber>
    </recommendedName>
    <alternativeName>
        <fullName evidence="11">Oxaloacetate decarboxylase</fullName>
    </alternativeName>
    <alternativeName>
        <fullName evidence="9">Regulator of ribonuclease activity homolog</fullName>
    </alternativeName>
    <alternativeName>
        <fullName evidence="10">RraA-like protein</fullName>
    </alternativeName>
</protein>
<feature type="binding site" evidence="13">
    <location>
        <position position="119"/>
    </location>
    <ligand>
        <name>substrate</name>
    </ligand>
</feature>
<evidence type="ECO:0000256" key="5">
    <source>
        <dbReference type="ARBA" id="ARBA00012213"/>
    </source>
</evidence>
<dbReference type="GO" id="GO:0047443">
    <property type="term" value="F:4-hydroxy-4-methyl-2-oxoglutarate aldolase activity"/>
    <property type="evidence" value="ECO:0007669"/>
    <property type="project" value="UniProtKB-EC"/>
</dbReference>
<evidence type="ECO:0000313" key="15">
    <source>
        <dbReference type="Proteomes" id="UP000005361"/>
    </source>
</evidence>
<dbReference type="InterPro" id="IPR005493">
    <property type="entry name" value="RraA/RraA-like"/>
</dbReference>
<organism evidence="14 15">
    <name type="scientific">Pelosinus fermentans JBW45</name>
    <dbReference type="NCBI Taxonomy" id="1192197"/>
    <lineage>
        <taxon>Bacteria</taxon>
        <taxon>Bacillati</taxon>
        <taxon>Bacillota</taxon>
        <taxon>Negativicutes</taxon>
        <taxon>Selenomonadales</taxon>
        <taxon>Sporomusaceae</taxon>
        <taxon>Pelosinus</taxon>
    </lineage>
</organism>
<evidence type="ECO:0000313" key="14">
    <source>
        <dbReference type="EMBL" id="AJQ29324.1"/>
    </source>
</evidence>
<keyword evidence="14" id="KW-0489">Methyltransferase</keyword>
<dbReference type="GO" id="GO:0008168">
    <property type="term" value="F:methyltransferase activity"/>
    <property type="evidence" value="ECO:0007669"/>
    <property type="project" value="UniProtKB-KW"/>
</dbReference>
<dbReference type="HOGENOM" id="CLU_072626_3_2_9"/>
<dbReference type="GO" id="GO:0032259">
    <property type="term" value="P:methylation"/>
    <property type="evidence" value="ECO:0007669"/>
    <property type="project" value="UniProtKB-KW"/>
</dbReference>
<evidence type="ECO:0000256" key="6">
    <source>
        <dbReference type="ARBA" id="ARBA00012947"/>
    </source>
</evidence>
<dbReference type="EMBL" id="CP010978">
    <property type="protein sequence ID" value="AJQ29324.1"/>
    <property type="molecule type" value="Genomic_DNA"/>
</dbReference>
<evidence type="ECO:0000256" key="10">
    <source>
        <dbReference type="ARBA" id="ARBA00030169"/>
    </source>
</evidence>
<accession>I8TZX9</accession>
<evidence type="ECO:0000256" key="1">
    <source>
        <dbReference type="ARBA" id="ARBA00001342"/>
    </source>
</evidence>
<comment type="cofactor">
    <cofactor evidence="2">
        <name>a divalent metal cation</name>
        <dbReference type="ChEBI" id="CHEBI:60240"/>
    </cofactor>
</comment>
<evidence type="ECO:0000256" key="3">
    <source>
        <dbReference type="ARBA" id="ARBA00008621"/>
    </source>
</evidence>
<comment type="catalytic activity">
    <reaction evidence="1">
        <text>4-hydroxy-4-methyl-2-oxoglutarate = 2 pyruvate</text>
        <dbReference type="Rhea" id="RHEA:22748"/>
        <dbReference type="ChEBI" id="CHEBI:15361"/>
        <dbReference type="ChEBI" id="CHEBI:58276"/>
        <dbReference type="EC" id="4.1.3.17"/>
    </reaction>
</comment>
<keyword evidence="14" id="KW-0808">Transferase</keyword>
<reference evidence="15" key="2">
    <citation type="submission" date="2015-02" db="EMBL/GenBank/DDBJ databases">
        <title>Complete Genome Sequence of Pelosinus fermentans JBW45.</title>
        <authorList>
            <person name="De Leon K.B."/>
            <person name="Utturkar S.M."/>
            <person name="Camilleri L.B."/>
            <person name="Arkin A.P."/>
            <person name="Fields M.W."/>
            <person name="Brown S.D."/>
            <person name="Wall J.D."/>
        </authorList>
    </citation>
    <scope>NUCLEOTIDE SEQUENCE [LARGE SCALE GENOMIC DNA]</scope>
    <source>
        <strain evidence="15">JBW45</strain>
    </source>
</reference>
<dbReference type="GO" id="GO:0046872">
    <property type="term" value="F:metal ion binding"/>
    <property type="evidence" value="ECO:0007669"/>
    <property type="project" value="UniProtKB-KW"/>
</dbReference>
<comment type="cofactor">
    <cofactor evidence="13">
        <name>Mg(2+)</name>
        <dbReference type="ChEBI" id="CHEBI:18420"/>
    </cofactor>
</comment>
<feature type="binding site" evidence="13">
    <location>
        <begin position="97"/>
        <end position="100"/>
    </location>
    <ligand>
        <name>substrate</name>
    </ligand>
</feature>
<dbReference type="Proteomes" id="UP000005361">
    <property type="component" value="Chromosome"/>
</dbReference>
<dbReference type="RefSeq" id="WP_007956263.1">
    <property type="nucleotide sequence ID" value="NZ_CP010978.1"/>
</dbReference>
<dbReference type="PANTHER" id="PTHR33254">
    <property type="entry name" value="4-HYDROXY-4-METHYL-2-OXOGLUTARATE ALDOLASE 3-RELATED"/>
    <property type="match status" value="1"/>
</dbReference>
<reference evidence="14 15" key="1">
    <citation type="journal article" date="2015" name="Genome Announc.">
        <title>Complete Genome Sequence of Pelosinus fermentans JBW45, a Member of a Remarkably Competitive Group of Negativicutes in the Firmicutes Phylum.</title>
        <authorList>
            <person name="De Leon K.B."/>
            <person name="Utturkar S.M."/>
            <person name="Camilleri L.B."/>
            <person name="Elias D.A."/>
            <person name="Arkin A.P."/>
            <person name="Fields M.W."/>
            <person name="Brown S.D."/>
            <person name="Wall J.D."/>
        </authorList>
    </citation>
    <scope>NUCLEOTIDE SEQUENCE [LARGE SCALE GENOMIC DNA]</scope>
    <source>
        <strain evidence="14 15">JBW45</strain>
    </source>
</reference>
<comment type="catalytic activity">
    <reaction evidence="12">
        <text>oxaloacetate + H(+) = pyruvate + CO2</text>
        <dbReference type="Rhea" id="RHEA:15641"/>
        <dbReference type="ChEBI" id="CHEBI:15361"/>
        <dbReference type="ChEBI" id="CHEBI:15378"/>
        <dbReference type="ChEBI" id="CHEBI:16452"/>
        <dbReference type="ChEBI" id="CHEBI:16526"/>
        <dbReference type="EC" id="4.1.1.112"/>
    </reaction>
</comment>
<dbReference type="EC" id="4.1.1.112" evidence="6"/>